<evidence type="ECO:0000259" key="2">
    <source>
        <dbReference type="Pfam" id="PF14475"/>
    </source>
</evidence>
<feature type="domain" description="Mso1 N-terminal" evidence="2">
    <location>
        <begin position="18"/>
        <end position="57"/>
    </location>
</feature>
<feature type="compositionally biased region" description="Polar residues" evidence="1">
    <location>
        <begin position="86"/>
        <end position="102"/>
    </location>
</feature>
<proteinExistence type="predicted"/>
<dbReference type="InterPro" id="IPR028095">
    <property type="entry name" value="Mso1_N_dom"/>
</dbReference>
<name>A0AAE0KLC4_9PEZI</name>
<organism evidence="3 4">
    <name type="scientific">Podospora didyma</name>
    <dbReference type="NCBI Taxonomy" id="330526"/>
    <lineage>
        <taxon>Eukaryota</taxon>
        <taxon>Fungi</taxon>
        <taxon>Dikarya</taxon>
        <taxon>Ascomycota</taxon>
        <taxon>Pezizomycotina</taxon>
        <taxon>Sordariomycetes</taxon>
        <taxon>Sordariomycetidae</taxon>
        <taxon>Sordariales</taxon>
        <taxon>Podosporaceae</taxon>
        <taxon>Podospora</taxon>
    </lineage>
</organism>
<dbReference type="Pfam" id="PF14475">
    <property type="entry name" value="Mso1_Sec1_bdg"/>
    <property type="match status" value="1"/>
</dbReference>
<reference evidence="3" key="1">
    <citation type="journal article" date="2023" name="Mol. Phylogenet. Evol.">
        <title>Genome-scale phylogeny and comparative genomics of the fungal order Sordariales.</title>
        <authorList>
            <person name="Hensen N."/>
            <person name="Bonometti L."/>
            <person name="Westerberg I."/>
            <person name="Brannstrom I.O."/>
            <person name="Guillou S."/>
            <person name="Cros-Aarteil S."/>
            <person name="Calhoun S."/>
            <person name="Haridas S."/>
            <person name="Kuo A."/>
            <person name="Mondo S."/>
            <person name="Pangilinan J."/>
            <person name="Riley R."/>
            <person name="LaButti K."/>
            <person name="Andreopoulos B."/>
            <person name="Lipzen A."/>
            <person name="Chen C."/>
            <person name="Yan M."/>
            <person name="Daum C."/>
            <person name="Ng V."/>
            <person name="Clum A."/>
            <person name="Steindorff A."/>
            <person name="Ohm R.A."/>
            <person name="Martin F."/>
            <person name="Silar P."/>
            <person name="Natvig D.O."/>
            <person name="Lalanne C."/>
            <person name="Gautier V."/>
            <person name="Ament-Velasquez S.L."/>
            <person name="Kruys A."/>
            <person name="Hutchinson M.I."/>
            <person name="Powell A.J."/>
            <person name="Barry K."/>
            <person name="Miller A.N."/>
            <person name="Grigoriev I.V."/>
            <person name="Debuchy R."/>
            <person name="Gladieux P."/>
            <person name="Hiltunen Thoren M."/>
            <person name="Johannesson H."/>
        </authorList>
    </citation>
    <scope>NUCLEOTIDE SEQUENCE</scope>
    <source>
        <strain evidence="3">CBS 232.78</strain>
    </source>
</reference>
<evidence type="ECO:0000313" key="3">
    <source>
        <dbReference type="EMBL" id="KAK3378050.1"/>
    </source>
</evidence>
<dbReference type="Proteomes" id="UP001285441">
    <property type="component" value="Unassembled WGS sequence"/>
</dbReference>
<feature type="compositionally biased region" description="Pro residues" evidence="1">
    <location>
        <begin position="56"/>
        <end position="68"/>
    </location>
</feature>
<feature type="region of interest" description="Disordered" evidence="1">
    <location>
        <begin position="50"/>
        <end position="283"/>
    </location>
</feature>
<gene>
    <name evidence="3" type="ORF">B0H63DRAFT_234642</name>
</gene>
<accession>A0AAE0KLC4</accession>
<dbReference type="EMBL" id="JAULSW010000006">
    <property type="protein sequence ID" value="KAK3378050.1"/>
    <property type="molecule type" value="Genomic_DNA"/>
</dbReference>
<comment type="caution">
    <text evidence="3">The sequence shown here is derived from an EMBL/GenBank/DDBJ whole genome shotgun (WGS) entry which is preliminary data.</text>
</comment>
<feature type="compositionally biased region" description="Low complexity" evidence="1">
    <location>
        <begin position="193"/>
        <end position="210"/>
    </location>
</feature>
<protein>
    <submittedName>
        <fullName evidence="3">Sec1-binding region of Mso1-domain-containing protein</fullName>
    </submittedName>
</protein>
<evidence type="ECO:0000313" key="4">
    <source>
        <dbReference type="Proteomes" id="UP001285441"/>
    </source>
</evidence>
<feature type="compositionally biased region" description="Polar residues" evidence="1">
    <location>
        <begin position="134"/>
        <end position="147"/>
    </location>
</feature>
<feature type="compositionally biased region" description="Gly residues" evidence="1">
    <location>
        <begin position="211"/>
        <end position="220"/>
    </location>
</feature>
<reference evidence="3" key="2">
    <citation type="submission" date="2023-06" db="EMBL/GenBank/DDBJ databases">
        <authorList>
            <consortium name="Lawrence Berkeley National Laboratory"/>
            <person name="Haridas S."/>
            <person name="Hensen N."/>
            <person name="Bonometti L."/>
            <person name="Westerberg I."/>
            <person name="Brannstrom I.O."/>
            <person name="Guillou S."/>
            <person name="Cros-Aarteil S."/>
            <person name="Calhoun S."/>
            <person name="Kuo A."/>
            <person name="Mondo S."/>
            <person name="Pangilinan J."/>
            <person name="Riley R."/>
            <person name="LaButti K."/>
            <person name="Andreopoulos B."/>
            <person name="Lipzen A."/>
            <person name="Chen C."/>
            <person name="Yanf M."/>
            <person name="Daum C."/>
            <person name="Ng V."/>
            <person name="Clum A."/>
            <person name="Steindorff A."/>
            <person name="Ohm R."/>
            <person name="Martin F."/>
            <person name="Silar P."/>
            <person name="Natvig D."/>
            <person name="Lalanne C."/>
            <person name="Gautier V."/>
            <person name="Ament-velasquez S.L."/>
            <person name="Kruys A."/>
            <person name="Hutchinson M.I."/>
            <person name="Powell A.J."/>
            <person name="Barry K."/>
            <person name="Miller A.N."/>
            <person name="Grigoriev I.V."/>
            <person name="Debuchy R."/>
            <person name="Gladieux P."/>
            <person name="Thoren M.H."/>
            <person name="Johannesson H."/>
        </authorList>
    </citation>
    <scope>NUCLEOTIDE SEQUENCE</scope>
    <source>
        <strain evidence="3">CBS 232.78</strain>
    </source>
</reference>
<keyword evidence="4" id="KW-1185">Reference proteome</keyword>
<sequence length="283" mass="29719">MASWYKGLISNASTNISKLQRTYFGGESDGDTEDDTHVCRVLRNYYTEKGQQFPGWLPPDPKAPPPQQPVYASQQQQVGNRYGGLTATQQTGLSALWDNNRQGAGRGQPMRSPDPASRNPFASRGSDAPARPSFPNQAGGSYQQPGTNYGGGGRAEVAPGPTSSAQEKLKQKLWGAARSASPGAGPFQPPAPQQQQQQQPSQGSGSSNKWGRGGGGGGGGDYEDRFAPQGAYDNPQAPPVMGANAPWSSEPDYPPPGGRAPPRRVGLPSGPRGGGLPGNPRIR</sequence>
<feature type="compositionally biased region" description="Low complexity" evidence="1">
    <location>
        <begin position="69"/>
        <end position="78"/>
    </location>
</feature>
<feature type="compositionally biased region" description="Low complexity" evidence="1">
    <location>
        <begin position="175"/>
        <end position="186"/>
    </location>
</feature>
<dbReference type="AlphaFoldDB" id="A0AAE0KLC4"/>
<evidence type="ECO:0000256" key="1">
    <source>
        <dbReference type="SAM" id="MobiDB-lite"/>
    </source>
</evidence>